<reference evidence="3" key="1">
    <citation type="journal article" date="2019" name="Int. J. Syst. Evol. Microbiol.">
        <title>The Global Catalogue of Microorganisms (GCM) 10K type strain sequencing project: providing services to taxonomists for standard genome sequencing and annotation.</title>
        <authorList>
            <consortium name="The Broad Institute Genomics Platform"/>
            <consortium name="The Broad Institute Genome Sequencing Center for Infectious Disease"/>
            <person name="Wu L."/>
            <person name="Ma J."/>
        </authorList>
    </citation>
    <scope>NUCLEOTIDE SEQUENCE [LARGE SCALE GENOMIC DNA]</scope>
    <source>
        <strain evidence="3">CGMCC 1.12989</strain>
    </source>
</reference>
<evidence type="ECO:0000256" key="1">
    <source>
        <dbReference type="SAM" id="SignalP"/>
    </source>
</evidence>
<gene>
    <name evidence="2" type="ORF">ACFO0A_08845</name>
</gene>
<dbReference type="Proteomes" id="UP001595828">
    <property type="component" value="Unassembled WGS sequence"/>
</dbReference>
<accession>A0ABV8RQH1</accession>
<dbReference type="RefSeq" id="WP_379538647.1">
    <property type="nucleotide sequence ID" value="NZ_JBHSDR010000006.1"/>
</dbReference>
<dbReference type="PROSITE" id="PS51257">
    <property type="entry name" value="PROKAR_LIPOPROTEIN"/>
    <property type="match status" value="1"/>
</dbReference>
<organism evidence="2 3">
    <name type="scientific">Novosphingobium tardum</name>
    <dbReference type="NCBI Taxonomy" id="1538021"/>
    <lineage>
        <taxon>Bacteria</taxon>
        <taxon>Pseudomonadati</taxon>
        <taxon>Pseudomonadota</taxon>
        <taxon>Alphaproteobacteria</taxon>
        <taxon>Sphingomonadales</taxon>
        <taxon>Sphingomonadaceae</taxon>
        <taxon>Novosphingobium</taxon>
    </lineage>
</organism>
<evidence type="ECO:0000313" key="2">
    <source>
        <dbReference type="EMBL" id="MFC4295162.1"/>
    </source>
</evidence>
<sequence length="178" mass="18366">MRATFKHAALALALALPLQSAAAAATTSACLTPREIKSVVAFAMPSVLTGVIDHCSAAVPSDGFMRRNGPALIASYAQGKQAAWPVARQAFFKLAGDKDKSTVDMVAGMPDAALQPFVEGMIGGMIGQKLKPGQCVMADNLMRLLSPLPASNTVELVGILAGMAGDEQKPGSLPICKS</sequence>
<keyword evidence="3" id="KW-1185">Reference proteome</keyword>
<feature type="signal peptide" evidence="1">
    <location>
        <begin position="1"/>
        <end position="24"/>
    </location>
</feature>
<dbReference type="EMBL" id="JBHSDR010000006">
    <property type="protein sequence ID" value="MFC4295162.1"/>
    <property type="molecule type" value="Genomic_DNA"/>
</dbReference>
<comment type="caution">
    <text evidence="2">The sequence shown here is derived from an EMBL/GenBank/DDBJ whole genome shotgun (WGS) entry which is preliminary data.</text>
</comment>
<protein>
    <submittedName>
        <fullName evidence="2">Uncharacterized protein</fullName>
    </submittedName>
</protein>
<name>A0ABV8RQH1_9SPHN</name>
<proteinExistence type="predicted"/>
<feature type="chain" id="PRO_5045062431" evidence="1">
    <location>
        <begin position="25"/>
        <end position="178"/>
    </location>
</feature>
<keyword evidence="1" id="KW-0732">Signal</keyword>
<evidence type="ECO:0000313" key="3">
    <source>
        <dbReference type="Proteomes" id="UP001595828"/>
    </source>
</evidence>